<dbReference type="PROSITE" id="PS50404">
    <property type="entry name" value="GST_NTER"/>
    <property type="match status" value="1"/>
</dbReference>
<dbReference type="PANTHER" id="PTHR43968">
    <property type="match status" value="1"/>
</dbReference>
<dbReference type="AlphaFoldDB" id="A0A381SJ23"/>
<proteinExistence type="predicted"/>
<evidence type="ECO:0000259" key="1">
    <source>
        <dbReference type="PROSITE" id="PS50404"/>
    </source>
</evidence>
<dbReference type="Pfam" id="PF13409">
    <property type="entry name" value="GST_N_2"/>
    <property type="match status" value="1"/>
</dbReference>
<dbReference type="InterPro" id="IPR050983">
    <property type="entry name" value="GST_Omega/HSP26"/>
</dbReference>
<organism evidence="2">
    <name type="scientific">marine metagenome</name>
    <dbReference type="NCBI Taxonomy" id="408172"/>
    <lineage>
        <taxon>unclassified sequences</taxon>
        <taxon>metagenomes</taxon>
        <taxon>ecological metagenomes</taxon>
    </lineage>
</organism>
<dbReference type="Gene3D" id="1.20.1050.10">
    <property type="match status" value="1"/>
</dbReference>
<sequence>MSDINSPVKLYITLTSPYARLARIVVLEKKLGDKVEQIIAKTRQVDSPYYQVNPSGRVPCLILSDGTRLEESQLVCSYLDHLDAAPRFEPPTGTVGLQVRRLEAMARSLMDGMSVWIREGFRPVDERSPGIVSHEQARAARLIDVWENEIIDSAMQGDLNNMAQLTLITALQLEQWNPDFKWREGHPRLVEWCDQLSDRPSLQETAPVL</sequence>
<dbReference type="Gene3D" id="3.40.30.10">
    <property type="entry name" value="Glutaredoxin"/>
    <property type="match status" value="1"/>
</dbReference>
<feature type="domain" description="GST N-terminal" evidence="1">
    <location>
        <begin position="6"/>
        <end position="87"/>
    </location>
</feature>
<protein>
    <recommendedName>
        <fullName evidence="1">GST N-terminal domain-containing protein</fullName>
    </recommendedName>
</protein>
<dbReference type="SUPFAM" id="SSF47616">
    <property type="entry name" value="GST C-terminal domain-like"/>
    <property type="match status" value="1"/>
</dbReference>
<dbReference type="InterPro" id="IPR004045">
    <property type="entry name" value="Glutathione_S-Trfase_N"/>
</dbReference>
<evidence type="ECO:0000313" key="2">
    <source>
        <dbReference type="EMBL" id="SVA03434.1"/>
    </source>
</evidence>
<dbReference type="GO" id="GO:0005737">
    <property type="term" value="C:cytoplasm"/>
    <property type="evidence" value="ECO:0007669"/>
    <property type="project" value="TreeGrafter"/>
</dbReference>
<gene>
    <name evidence="2" type="ORF">METZ01_LOCUS56288</name>
</gene>
<dbReference type="InterPro" id="IPR036282">
    <property type="entry name" value="Glutathione-S-Trfase_C_sf"/>
</dbReference>
<accession>A0A381SJ23</accession>
<reference evidence="2" key="1">
    <citation type="submission" date="2018-05" db="EMBL/GenBank/DDBJ databases">
        <authorList>
            <person name="Lanie J.A."/>
            <person name="Ng W.-L."/>
            <person name="Kazmierczak K.M."/>
            <person name="Andrzejewski T.M."/>
            <person name="Davidsen T.M."/>
            <person name="Wayne K.J."/>
            <person name="Tettelin H."/>
            <person name="Glass J.I."/>
            <person name="Rusch D."/>
            <person name="Podicherti R."/>
            <person name="Tsui H.-C.T."/>
            <person name="Winkler M.E."/>
        </authorList>
    </citation>
    <scope>NUCLEOTIDE SEQUENCE</scope>
</reference>
<dbReference type="PANTHER" id="PTHR43968:SF6">
    <property type="entry name" value="GLUTATHIONE S-TRANSFERASE OMEGA"/>
    <property type="match status" value="1"/>
</dbReference>
<dbReference type="InterPro" id="IPR036249">
    <property type="entry name" value="Thioredoxin-like_sf"/>
</dbReference>
<name>A0A381SJ23_9ZZZZ</name>
<dbReference type="SUPFAM" id="SSF52833">
    <property type="entry name" value="Thioredoxin-like"/>
    <property type="match status" value="1"/>
</dbReference>
<dbReference type="EMBL" id="UINC01003109">
    <property type="protein sequence ID" value="SVA03434.1"/>
    <property type="molecule type" value="Genomic_DNA"/>
</dbReference>